<dbReference type="EMBL" id="CACRXK020021758">
    <property type="protein sequence ID" value="CAB4036166.1"/>
    <property type="molecule type" value="Genomic_DNA"/>
</dbReference>
<dbReference type="SUPFAM" id="SSF56672">
    <property type="entry name" value="DNA/RNA polymerases"/>
    <property type="match status" value="1"/>
</dbReference>
<accession>A0A6S7JTL3</accession>
<dbReference type="Gene3D" id="3.10.10.10">
    <property type="entry name" value="HIV Type 1 Reverse Transcriptase, subunit A, domain 1"/>
    <property type="match status" value="1"/>
</dbReference>
<evidence type="ECO:0000313" key="2">
    <source>
        <dbReference type="EMBL" id="CAB4036166.1"/>
    </source>
</evidence>
<dbReference type="PANTHER" id="PTHR37984:SF8">
    <property type="entry name" value="CCHC-TYPE DOMAIN-CONTAINING PROTEIN"/>
    <property type="match status" value="1"/>
</dbReference>
<dbReference type="PANTHER" id="PTHR37984">
    <property type="entry name" value="PROTEIN CBG26694"/>
    <property type="match status" value="1"/>
</dbReference>
<gene>
    <name evidence="2" type="ORF">PACLA_8A077493</name>
</gene>
<sequence length="276" mass="30917">MNKFARKCRGKNSKAPQVNQTTEVEQKPEEDLYCISSISDSNEPKARKAVINLQVSKPEAENTTCKKEIVSYTGEHRKITGRAKLPVWFGDQQRTLNFNIIHGDYQPVLSLDTSIALGVVNLTICDILALTIKPPEDNSYVAEEYADVFDGLGKIPGAHTITIEDTAKPVIHAPRRVPVALRSQIKAKLDELVDRKVIVPVTEPTRWVSSMLAVVKPNKIRICIDPRDLNRAIRREHYQLPTVDEVTSRLTGAKKFTLCDAKDGFHQIKLDTASSY</sequence>
<keyword evidence="3" id="KW-1185">Reference proteome</keyword>
<comment type="caution">
    <text evidence="2">The sequence shown here is derived from an EMBL/GenBank/DDBJ whole genome shotgun (WGS) entry which is preliminary data.</text>
</comment>
<dbReference type="OrthoDB" id="5986544at2759"/>
<dbReference type="InterPro" id="IPR043128">
    <property type="entry name" value="Rev_trsase/Diguanyl_cyclase"/>
</dbReference>
<dbReference type="Gene3D" id="3.30.70.270">
    <property type="match status" value="1"/>
</dbReference>
<protein>
    <submittedName>
        <fullName evidence="2">Uncharacterized protein</fullName>
    </submittedName>
</protein>
<reference evidence="2" key="1">
    <citation type="submission" date="2020-04" db="EMBL/GenBank/DDBJ databases">
        <authorList>
            <person name="Alioto T."/>
            <person name="Alioto T."/>
            <person name="Gomez Garrido J."/>
        </authorList>
    </citation>
    <scope>NUCLEOTIDE SEQUENCE</scope>
    <source>
        <strain evidence="2">A484AB</strain>
    </source>
</reference>
<feature type="compositionally biased region" description="Basic residues" evidence="1">
    <location>
        <begin position="1"/>
        <end position="12"/>
    </location>
</feature>
<proteinExistence type="predicted"/>
<dbReference type="InterPro" id="IPR050951">
    <property type="entry name" value="Retrovirus_Pol_polyprotein"/>
</dbReference>
<evidence type="ECO:0000313" key="3">
    <source>
        <dbReference type="Proteomes" id="UP001152795"/>
    </source>
</evidence>
<dbReference type="FunFam" id="3.10.10.10:FF:000003">
    <property type="entry name" value="Retrovirus-related Pol polyprotein from transposon 297-like Protein"/>
    <property type="match status" value="1"/>
</dbReference>
<feature type="region of interest" description="Disordered" evidence="1">
    <location>
        <begin position="1"/>
        <end position="27"/>
    </location>
</feature>
<dbReference type="Proteomes" id="UP001152795">
    <property type="component" value="Unassembled WGS sequence"/>
</dbReference>
<dbReference type="InterPro" id="IPR043502">
    <property type="entry name" value="DNA/RNA_pol_sf"/>
</dbReference>
<evidence type="ECO:0000256" key="1">
    <source>
        <dbReference type="SAM" id="MobiDB-lite"/>
    </source>
</evidence>
<organism evidence="2 3">
    <name type="scientific">Paramuricea clavata</name>
    <name type="common">Red gorgonian</name>
    <name type="synonym">Violescent sea-whip</name>
    <dbReference type="NCBI Taxonomy" id="317549"/>
    <lineage>
        <taxon>Eukaryota</taxon>
        <taxon>Metazoa</taxon>
        <taxon>Cnidaria</taxon>
        <taxon>Anthozoa</taxon>
        <taxon>Octocorallia</taxon>
        <taxon>Malacalcyonacea</taxon>
        <taxon>Plexauridae</taxon>
        <taxon>Paramuricea</taxon>
    </lineage>
</organism>
<name>A0A6S7JTL3_PARCT</name>
<dbReference type="AlphaFoldDB" id="A0A6S7JTL3"/>
<feature type="compositionally biased region" description="Polar residues" evidence="1">
    <location>
        <begin position="14"/>
        <end position="23"/>
    </location>
</feature>